<dbReference type="EMBL" id="JAQGEF010000006">
    <property type="protein sequence ID" value="MDA3614489.1"/>
    <property type="molecule type" value="Genomic_DNA"/>
</dbReference>
<dbReference type="SUPFAM" id="SSF50475">
    <property type="entry name" value="FMN-binding split barrel"/>
    <property type="match status" value="1"/>
</dbReference>
<sequence length="213" mass="24171">MYYLKDYKCEDHAVILDFVLKNPLALVCGSFKDGKPVASHLPLLVETNDNGEMTHLTGHLMRGTDHYKAFEENEQVLAVFSGANHYISASDYEIPGKASTWNYETVHISGRMYFVGMDELLGVLEKTQDYFENNALSPAAFKKLPKEYIDKNVKAISGFKIKVENVRTTFKLSQDKSPADIIRVTEGLGKINTPEAKRMMERMQIVNKLKQDK</sequence>
<reference evidence="1 2" key="1">
    <citation type="submission" date="2022-12" db="EMBL/GenBank/DDBJ databases">
        <title>Chitinophagaceae gen. sp. nov., a new member of the family Chitinophagaceae, isolated from soil in a chemical factory.</title>
        <authorList>
            <person name="Ke Z."/>
        </authorList>
    </citation>
    <scope>NUCLEOTIDE SEQUENCE [LARGE SCALE GENOMIC DNA]</scope>
    <source>
        <strain evidence="1 2">LY-5</strain>
    </source>
</reference>
<dbReference type="PIRSF" id="PIRSF010372">
    <property type="entry name" value="PaiB"/>
    <property type="match status" value="1"/>
</dbReference>
<dbReference type="PANTHER" id="PTHR35802:SF1">
    <property type="entry name" value="PROTEASE SYNTHASE AND SPORULATION PROTEIN PAI 2"/>
    <property type="match status" value="1"/>
</dbReference>
<name>A0ABT4UIR7_9BACT</name>
<dbReference type="PANTHER" id="PTHR35802">
    <property type="entry name" value="PROTEASE SYNTHASE AND SPORULATION PROTEIN PAI 2"/>
    <property type="match status" value="1"/>
</dbReference>
<comment type="caution">
    <text evidence="1">The sequence shown here is derived from an EMBL/GenBank/DDBJ whole genome shotgun (WGS) entry which is preliminary data.</text>
</comment>
<dbReference type="Pfam" id="PF04299">
    <property type="entry name" value="FMN_bind_2"/>
    <property type="match status" value="1"/>
</dbReference>
<dbReference type="Proteomes" id="UP001210231">
    <property type="component" value="Unassembled WGS sequence"/>
</dbReference>
<protein>
    <submittedName>
        <fullName evidence="1">FMN-binding negative transcriptional regulator</fullName>
    </submittedName>
</protein>
<dbReference type="Gene3D" id="2.30.110.10">
    <property type="entry name" value="Electron Transport, Fmn-binding Protein, Chain A"/>
    <property type="match status" value="1"/>
</dbReference>
<evidence type="ECO:0000313" key="1">
    <source>
        <dbReference type="EMBL" id="MDA3614489.1"/>
    </source>
</evidence>
<organism evidence="1 2">
    <name type="scientific">Polluticaenibacter yanchengensis</name>
    <dbReference type="NCBI Taxonomy" id="3014562"/>
    <lineage>
        <taxon>Bacteria</taxon>
        <taxon>Pseudomonadati</taxon>
        <taxon>Bacteroidota</taxon>
        <taxon>Chitinophagia</taxon>
        <taxon>Chitinophagales</taxon>
        <taxon>Chitinophagaceae</taxon>
        <taxon>Polluticaenibacter</taxon>
    </lineage>
</organism>
<dbReference type="InterPro" id="IPR007396">
    <property type="entry name" value="TR_PAI2-type"/>
</dbReference>
<dbReference type="InterPro" id="IPR012349">
    <property type="entry name" value="Split_barrel_FMN-bd"/>
</dbReference>
<evidence type="ECO:0000313" key="2">
    <source>
        <dbReference type="Proteomes" id="UP001210231"/>
    </source>
</evidence>
<accession>A0ABT4UIR7</accession>
<proteinExistence type="predicted"/>
<gene>
    <name evidence="1" type="ORF">O3P16_06690</name>
</gene>
<keyword evidence="2" id="KW-1185">Reference proteome</keyword>
<dbReference type="RefSeq" id="WP_407030816.1">
    <property type="nucleotide sequence ID" value="NZ_JAQGEF010000006.1"/>
</dbReference>